<dbReference type="InterPro" id="IPR001775">
    <property type="entry name" value="GspD/PilQ"/>
</dbReference>
<dbReference type="EMBL" id="CP006569">
    <property type="protein sequence ID" value="AHF75487.1"/>
    <property type="molecule type" value="Genomic_DNA"/>
</dbReference>
<dbReference type="InterPro" id="IPR013355">
    <property type="entry name" value="Pilus_4_PilQ"/>
</dbReference>
<dbReference type="Pfam" id="PF00263">
    <property type="entry name" value="Secretin"/>
    <property type="match status" value="1"/>
</dbReference>
<evidence type="ECO:0000256" key="8">
    <source>
        <dbReference type="SAM" id="MobiDB-lite"/>
    </source>
</evidence>
<dbReference type="PANTHER" id="PTHR30604:SF1">
    <property type="entry name" value="DNA UTILIZATION PROTEIN HOFQ"/>
    <property type="match status" value="1"/>
</dbReference>
<dbReference type="NCBIfam" id="TIGR02515">
    <property type="entry name" value="IV_pilus_PilQ"/>
    <property type="match status" value="1"/>
</dbReference>
<dbReference type="InterPro" id="IPR051808">
    <property type="entry name" value="Type_IV_pilus_biogenesis"/>
</dbReference>
<dbReference type="PANTHER" id="PTHR30604">
    <property type="entry name" value="PROTEIN TRANSPORT PROTEIN HOFQ"/>
    <property type="match status" value="1"/>
</dbReference>
<comment type="similarity">
    <text evidence="2">Belongs to the bacterial secretin family. PilQ subfamily.</text>
</comment>
<dbReference type="Gene3D" id="3.30.1370.130">
    <property type="match status" value="1"/>
</dbReference>
<keyword evidence="5" id="KW-0472">Membrane</keyword>
<dbReference type="InterPro" id="IPR005644">
    <property type="entry name" value="NolW-like"/>
</dbReference>
<protein>
    <submittedName>
        <fullName evidence="10">Putative outer membrane porin</fullName>
    </submittedName>
</protein>
<evidence type="ECO:0000256" key="4">
    <source>
        <dbReference type="ARBA" id="ARBA00022729"/>
    </source>
</evidence>
<dbReference type="AlphaFoldDB" id="W0HSK4"/>
<sequence>MRIPPSESPARENHRPGVHSPSSPFSLRRGSGQGTLSLHADDAPVRQVLQALAAQRGMNLVVTPGVEGEITLRLQEMPWRQALALVLTAGGLQMTRQGQTLVVSQQEAQDEQQQEKAASTASREEGAPLINRLVTLQYADASEVVRSIDAQRTSLLSSRGSVRLDKRTNSLVLRDTAAALAAVSDWIAVWDVPLEQVLITAHIVTISRENLREVGVNWRYPGGSASEDARASVKMPVDGHFARIGLPLARLNGRMLELELTALEQENKVDILASPRLYTAHQQTASIKQGTQIPYPMTSGHGKHPSIQFKEAVLCMEVTPRILRNGRITLDLRLSQNVPGSVIKQGESQSVTIDTEEIKTQVTIADGETIVLGGIFQHQKQRSNDRVPLLADIPLVGALFKRQRANYKQRELVIFITPTRISG</sequence>
<feature type="domain" description="Secretin/TonB short N-terminal" evidence="9">
    <location>
        <begin position="58"/>
        <end position="106"/>
    </location>
</feature>
<dbReference type="HOGENOM" id="CLU_006756_2_1_6"/>
<dbReference type="GO" id="GO:0009279">
    <property type="term" value="C:cell outer membrane"/>
    <property type="evidence" value="ECO:0007669"/>
    <property type="project" value="UniProtKB-SubCell"/>
</dbReference>
<keyword evidence="11" id="KW-1185">Reference proteome</keyword>
<evidence type="ECO:0000313" key="10">
    <source>
        <dbReference type="EMBL" id="AHF75487.1"/>
    </source>
</evidence>
<comment type="subcellular location">
    <subcellularLocation>
        <location evidence="1 7">Cell outer membrane</location>
    </subcellularLocation>
</comment>
<dbReference type="Pfam" id="PF03958">
    <property type="entry name" value="Secretin_N"/>
    <property type="match status" value="1"/>
</dbReference>
<dbReference type="KEGG" id="sod:Sant_0382"/>
<dbReference type="Proteomes" id="UP000019028">
    <property type="component" value="Chromosome"/>
</dbReference>
<keyword evidence="4" id="KW-0732">Signal</keyword>
<keyword evidence="3 7" id="KW-0813">Transport</keyword>
<dbReference type="InterPro" id="IPR004846">
    <property type="entry name" value="T2SS/T3SS_dom"/>
</dbReference>
<proteinExistence type="inferred from homology"/>
<gene>
    <name evidence="10" type="primary">hofQ</name>
    <name evidence="10" type="ORF">Sant_0382</name>
</gene>
<dbReference type="GO" id="GO:0009306">
    <property type="term" value="P:protein secretion"/>
    <property type="evidence" value="ECO:0007669"/>
    <property type="project" value="InterPro"/>
</dbReference>
<name>W0HSK4_9GAMM</name>
<dbReference type="InterPro" id="IPR038591">
    <property type="entry name" value="NolW-like_sf"/>
</dbReference>
<accession>W0HSK4</accession>
<dbReference type="PRINTS" id="PR01032">
    <property type="entry name" value="PHAGEIV"/>
</dbReference>
<dbReference type="PROSITE" id="PS00875">
    <property type="entry name" value="T2SP_D"/>
    <property type="match status" value="1"/>
</dbReference>
<dbReference type="PATRIC" id="fig|1239307.3.peg.405"/>
<evidence type="ECO:0000313" key="11">
    <source>
        <dbReference type="Proteomes" id="UP000019028"/>
    </source>
</evidence>
<dbReference type="SMART" id="SM00965">
    <property type="entry name" value="STN"/>
    <property type="match status" value="1"/>
</dbReference>
<evidence type="ECO:0000256" key="2">
    <source>
        <dbReference type="ARBA" id="ARBA00006304"/>
    </source>
</evidence>
<evidence type="ECO:0000256" key="1">
    <source>
        <dbReference type="ARBA" id="ARBA00004442"/>
    </source>
</evidence>
<evidence type="ECO:0000256" key="7">
    <source>
        <dbReference type="RuleBase" id="RU004004"/>
    </source>
</evidence>
<evidence type="ECO:0000256" key="5">
    <source>
        <dbReference type="ARBA" id="ARBA00023136"/>
    </source>
</evidence>
<evidence type="ECO:0000256" key="6">
    <source>
        <dbReference type="ARBA" id="ARBA00023237"/>
    </source>
</evidence>
<evidence type="ECO:0000259" key="9">
    <source>
        <dbReference type="SMART" id="SM00965"/>
    </source>
</evidence>
<dbReference type="InterPro" id="IPR004845">
    <property type="entry name" value="T2SS_GspD_CS"/>
</dbReference>
<organism evidence="10 11">
    <name type="scientific">Sodalis praecaptivus</name>
    <dbReference type="NCBI Taxonomy" id="1239307"/>
    <lineage>
        <taxon>Bacteria</taxon>
        <taxon>Pseudomonadati</taxon>
        <taxon>Pseudomonadota</taxon>
        <taxon>Gammaproteobacteria</taxon>
        <taxon>Enterobacterales</taxon>
        <taxon>Bruguierivoracaceae</taxon>
        <taxon>Sodalis</taxon>
    </lineage>
</organism>
<reference evidence="10 11" key="1">
    <citation type="journal article" date="2014" name="Genome Biol. Evol.">
        <title>Genome degeneration and adaptation in a nascent stage of symbiosis.</title>
        <authorList>
            <person name="Oakeson K.F."/>
            <person name="Gil R."/>
            <person name="Clayton A.L."/>
            <person name="Dunn D.M."/>
            <person name="von Niederhausern A.C."/>
            <person name="Hamil C."/>
            <person name="Aoyagi A."/>
            <person name="Duval B."/>
            <person name="Baca A."/>
            <person name="Silva F.J."/>
            <person name="Vallier A."/>
            <person name="Jackson D.G."/>
            <person name="Latorre A."/>
            <person name="Weiss R.B."/>
            <person name="Heddi A."/>
            <person name="Moya A."/>
            <person name="Dale C."/>
        </authorList>
    </citation>
    <scope>NUCLEOTIDE SEQUENCE [LARGE SCALE GENOMIC DNA]</scope>
    <source>
        <strain evidence="10 11">HS1</strain>
    </source>
</reference>
<dbReference type="Gene3D" id="3.30.1370.120">
    <property type="match status" value="1"/>
</dbReference>
<dbReference type="PRINTS" id="PR00811">
    <property type="entry name" value="BCTERIALGSPD"/>
</dbReference>
<dbReference type="InterPro" id="IPR011662">
    <property type="entry name" value="Secretin/TonB_short_N"/>
</dbReference>
<keyword evidence="6" id="KW-0998">Cell outer membrane</keyword>
<evidence type="ECO:0000256" key="3">
    <source>
        <dbReference type="ARBA" id="ARBA00022448"/>
    </source>
</evidence>
<feature type="region of interest" description="Disordered" evidence="8">
    <location>
        <begin position="1"/>
        <end position="39"/>
    </location>
</feature>